<accession>A0A9D2D5N4</accession>
<evidence type="ECO:0000256" key="5">
    <source>
        <dbReference type="ARBA" id="ARBA00022705"/>
    </source>
</evidence>
<dbReference type="Pfam" id="PF12169">
    <property type="entry name" value="DNA_pol3_gamma3"/>
    <property type="match status" value="1"/>
</dbReference>
<evidence type="ECO:0000259" key="9">
    <source>
        <dbReference type="Pfam" id="PF06144"/>
    </source>
</evidence>
<keyword evidence="3 11" id="KW-0808">Transferase</keyword>
<dbReference type="PANTHER" id="PTHR34388">
    <property type="entry name" value="DNA POLYMERASE III SUBUNIT DELTA"/>
    <property type="match status" value="1"/>
</dbReference>
<feature type="domain" description="DNA polymerase III gamma subunit" evidence="10">
    <location>
        <begin position="211"/>
        <end position="310"/>
    </location>
</feature>
<proteinExistence type="inferred from homology"/>
<evidence type="ECO:0000313" key="12">
    <source>
        <dbReference type="Proteomes" id="UP000824025"/>
    </source>
</evidence>
<dbReference type="Pfam" id="PF06144">
    <property type="entry name" value="DNA_pol3_delta"/>
    <property type="match status" value="1"/>
</dbReference>
<dbReference type="InterPro" id="IPR027417">
    <property type="entry name" value="P-loop_NTPase"/>
</dbReference>
<dbReference type="EC" id="2.7.7.7" evidence="1"/>
<comment type="similarity">
    <text evidence="7">Belongs to the DNA polymerase HolA subunit family.</text>
</comment>
<dbReference type="Gene3D" id="3.40.50.300">
    <property type="entry name" value="P-loop containing nucleotide triphosphate hydrolases"/>
    <property type="match status" value="1"/>
</dbReference>
<dbReference type="AlphaFoldDB" id="A0A9D2D5N4"/>
<dbReference type="Proteomes" id="UP000824025">
    <property type="component" value="Unassembled WGS sequence"/>
</dbReference>
<dbReference type="InterPro" id="IPR022754">
    <property type="entry name" value="DNA_pol_III_gamma-3"/>
</dbReference>
<comment type="catalytic activity">
    <reaction evidence="8">
        <text>DNA(n) + a 2'-deoxyribonucleoside 5'-triphosphate = DNA(n+1) + diphosphate</text>
        <dbReference type="Rhea" id="RHEA:22508"/>
        <dbReference type="Rhea" id="RHEA-COMP:17339"/>
        <dbReference type="Rhea" id="RHEA-COMP:17340"/>
        <dbReference type="ChEBI" id="CHEBI:33019"/>
        <dbReference type="ChEBI" id="CHEBI:61560"/>
        <dbReference type="ChEBI" id="CHEBI:173112"/>
        <dbReference type="EC" id="2.7.7.7"/>
    </reaction>
</comment>
<dbReference type="Gene3D" id="1.20.272.10">
    <property type="match status" value="1"/>
</dbReference>
<dbReference type="InterPro" id="IPR008921">
    <property type="entry name" value="DNA_pol3_clamp-load_cplx_C"/>
</dbReference>
<evidence type="ECO:0000256" key="6">
    <source>
        <dbReference type="ARBA" id="ARBA00022932"/>
    </source>
</evidence>
<evidence type="ECO:0000313" key="11">
    <source>
        <dbReference type="EMBL" id="HIZ08954.1"/>
    </source>
</evidence>
<protein>
    <recommendedName>
        <fullName evidence="2">DNA polymerase III subunit delta</fullName>
        <ecNumber evidence="1">2.7.7.7</ecNumber>
    </recommendedName>
</protein>
<keyword evidence="6" id="KW-0239">DNA-directed DNA polymerase</keyword>
<feature type="domain" description="DNA polymerase III delta N-terminal" evidence="9">
    <location>
        <begin position="18"/>
        <end position="113"/>
    </location>
</feature>
<keyword evidence="5" id="KW-0235">DNA replication</keyword>
<dbReference type="PANTHER" id="PTHR34388:SF1">
    <property type="entry name" value="DNA POLYMERASE III SUBUNIT DELTA"/>
    <property type="match status" value="1"/>
</dbReference>
<dbReference type="Gene3D" id="1.10.8.60">
    <property type="match status" value="1"/>
</dbReference>
<evidence type="ECO:0000259" key="10">
    <source>
        <dbReference type="Pfam" id="PF12169"/>
    </source>
</evidence>
<evidence type="ECO:0000256" key="2">
    <source>
        <dbReference type="ARBA" id="ARBA00017703"/>
    </source>
</evidence>
<keyword evidence="4 11" id="KW-0548">Nucleotidyltransferase</keyword>
<dbReference type="SUPFAM" id="SSF48019">
    <property type="entry name" value="post-AAA+ oligomerization domain-like"/>
    <property type="match status" value="1"/>
</dbReference>
<evidence type="ECO:0000256" key="3">
    <source>
        <dbReference type="ARBA" id="ARBA00022679"/>
    </source>
</evidence>
<sequence length="333" mass="37194">MKFVLFKNSLKEGAAPIYLFDGEEEYFKERGEEMLKERFLGEPSLNYSAFHGETLKGAALTSLVAAAQSFPFMSEKRIVRVTDFYPTEKEYETYLKGYFENPSADTILLIVNSSRPKGKFDLKKMPNVTYVDCGKADEETVLRWIYTQFRRAGVRADTDCCERVMHYCLGDMSRIAGETEKLIAYAGQGGAVSPEDVDAVVYKDAEYKTYEMTGAFGAGNYAKFLSVQRELMEKGADEGAVLNALCAYLRNLLEILLLKKSDAETARALGMNEYAVKMSRRQANAVGAARVRACWEYVYAAISGVRSGELTAPAALLKVNAQLFYGEDANMPR</sequence>
<dbReference type="InterPro" id="IPR005790">
    <property type="entry name" value="DNA_polIII_delta"/>
</dbReference>
<reference evidence="11" key="1">
    <citation type="journal article" date="2021" name="PeerJ">
        <title>Extensive microbial diversity within the chicken gut microbiome revealed by metagenomics and culture.</title>
        <authorList>
            <person name="Gilroy R."/>
            <person name="Ravi A."/>
            <person name="Getino M."/>
            <person name="Pursley I."/>
            <person name="Horton D.L."/>
            <person name="Alikhan N.F."/>
            <person name="Baker D."/>
            <person name="Gharbi K."/>
            <person name="Hall N."/>
            <person name="Watson M."/>
            <person name="Adriaenssens E.M."/>
            <person name="Foster-Nyarko E."/>
            <person name="Jarju S."/>
            <person name="Secka A."/>
            <person name="Antonio M."/>
            <person name="Oren A."/>
            <person name="Chaudhuri R.R."/>
            <person name="La Ragione R."/>
            <person name="Hildebrand F."/>
            <person name="Pallen M.J."/>
        </authorList>
    </citation>
    <scope>NUCLEOTIDE SEQUENCE</scope>
    <source>
        <strain evidence="11">CHK192-19661</strain>
    </source>
</reference>
<evidence type="ECO:0000256" key="7">
    <source>
        <dbReference type="ARBA" id="ARBA00034754"/>
    </source>
</evidence>
<reference evidence="11" key="2">
    <citation type="submission" date="2021-04" db="EMBL/GenBank/DDBJ databases">
        <authorList>
            <person name="Gilroy R."/>
        </authorList>
    </citation>
    <scope>NUCLEOTIDE SEQUENCE</scope>
    <source>
        <strain evidence="11">CHK192-19661</strain>
    </source>
</reference>
<name>A0A9D2D5N4_9FIRM</name>
<dbReference type="InterPro" id="IPR010372">
    <property type="entry name" value="DNA_pol3_delta_N"/>
</dbReference>
<evidence type="ECO:0000256" key="4">
    <source>
        <dbReference type="ARBA" id="ARBA00022695"/>
    </source>
</evidence>
<comment type="caution">
    <text evidence="11">The sequence shown here is derived from an EMBL/GenBank/DDBJ whole genome shotgun (WGS) entry which is preliminary data.</text>
</comment>
<dbReference type="GO" id="GO:0009360">
    <property type="term" value="C:DNA polymerase III complex"/>
    <property type="evidence" value="ECO:0007669"/>
    <property type="project" value="InterPro"/>
</dbReference>
<dbReference type="GO" id="GO:0003677">
    <property type="term" value="F:DNA binding"/>
    <property type="evidence" value="ECO:0007669"/>
    <property type="project" value="InterPro"/>
</dbReference>
<dbReference type="SUPFAM" id="SSF52540">
    <property type="entry name" value="P-loop containing nucleoside triphosphate hydrolases"/>
    <property type="match status" value="1"/>
</dbReference>
<organism evidence="11 12">
    <name type="scientific">Candidatus Borkfalkia avicola</name>
    <dbReference type="NCBI Taxonomy" id="2838503"/>
    <lineage>
        <taxon>Bacteria</taxon>
        <taxon>Bacillati</taxon>
        <taxon>Bacillota</taxon>
        <taxon>Clostridia</taxon>
        <taxon>Christensenellales</taxon>
        <taxon>Christensenellaceae</taxon>
        <taxon>Candidatus Borkfalkia</taxon>
    </lineage>
</organism>
<evidence type="ECO:0000256" key="1">
    <source>
        <dbReference type="ARBA" id="ARBA00012417"/>
    </source>
</evidence>
<dbReference type="EMBL" id="DXCF01000003">
    <property type="protein sequence ID" value="HIZ08954.1"/>
    <property type="molecule type" value="Genomic_DNA"/>
</dbReference>
<dbReference type="GO" id="GO:0006261">
    <property type="term" value="P:DNA-templated DNA replication"/>
    <property type="evidence" value="ECO:0007669"/>
    <property type="project" value="TreeGrafter"/>
</dbReference>
<gene>
    <name evidence="11" type="primary">holA</name>
    <name evidence="11" type="ORF">H9726_00565</name>
</gene>
<evidence type="ECO:0000256" key="8">
    <source>
        <dbReference type="ARBA" id="ARBA00049244"/>
    </source>
</evidence>
<dbReference type="GO" id="GO:0003887">
    <property type="term" value="F:DNA-directed DNA polymerase activity"/>
    <property type="evidence" value="ECO:0007669"/>
    <property type="project" value="UniProtKB-KW"/>
</dbReference>
<dbReference type="NCBIfam" id="TIGR01128">
    <property type="entry name" value="holA"/>
    <property type="match status" value="1"/>
</dbReference>